<dbReference type="Pfam" id="PF17827">
    <property type="entry name" value="PrmC_N"/>
    <property type="match status" value="1"/>
</dbReference>
<accession>A0A1G1KWZ0</accession>
<reference evidence="8 9" key="1">
    <citation type="journal article" date="2016" name="Nat. Commun.">
        <title>Thousands of microbial genomes shed light on interconnected biogeochemical processes in an aquifer system.</title>
        <authorList>
            <person name="Anantharaman K."/>
            <person name="Brown C.T."/>
            <person name="Hug L.A."/>
            <person name="Sharon I."/>
            <person name="Castelle C.J."/>
            <person name="Probst A.J."/>
            <person name="Thomas B.C."/>
            <person name="Singh A."/>
            <person name="Wilkins M.J."/>
            <person name="Karaoz U."/>
            <person name="Brodie E.L."/>
            <person name="Williams K.H."/>
            <person name="Hubbard S.S."/>
            <person name="Banfield J.F."/>
        </authorList>
    </citation>
    <scope>NUCLEOTIDE SEQUENCE [LARGE SCALE GENOMIC DNA]</scope>
</reference>
<dbReference type="InterPro" id="IPR050320">
    <property type="entry name" value="N5-glutamine_MTase"/>
</dbReference>
<evidence type="ECO:0000256" key="1">
    <source>
        <dbReference type="ARBA" id="ARBA00022603"/>
    </source>
</evidence>
<dbReference type="GO" id="GO:0003676">
    <property type="term" value="F:nucleic acid binding"/>
    <property type="evidence" value="ECO:0007669"/>
    <property type="project" value="InterPro"/>
</dbReference>
<dbReference type="InterPro" id="IPR040758">
    <property type="entry name" value="PrmC_N"/>
</dbReference>
<evidence type="ECO:0000256" key="3">
    <source>
        <dbReference type="ARBA" id="ARBA00022691"/>
    </source>
</evidence>
<feature type="binding site" evidence="5">
    <location>
        <position position="191"/>
    </location>
    <ligand>
        <name>S-adenosyl-L-methionine</name>
        <dbReference type="ChEBI" id="CHEBI:59789"/>
    </ligand>
</feature>
<dbReference type="EMBL" id="MHFR01000042">
    <property type="protein sequence ID" value="OGW97401.1"/>
    <property type="molecule type" value="Genomic_DNA"/>
</dbReference>
<feature type="binding site" evidence="5">
    <location>
        <position position="147"/>
    </location>
    <ligand>
        <name>S-adenosyl-L-methionine</name>
        <dbReference type="ChEBI" id="CHEBI:59789"/>
    </ligand>
</feature>
<dbReference type="InterPro" id="IPR004556">
    <property type="entry name" value="HemK-like"/>
</dbReference>
<evidence type="ECO:0000259" key="7">
    <source>
        <dbReference type="Pfam" id="PF17827"/>
    </source>
</evidence>
<dbReference type="HAMAP" id="MF_02126">
    <property type="entry name" value="RF_methyltr_PrmC"/>
    <property type="match status" value="1"/>
</dbReference>
<dbReference type="Gene3D" id="3.40.50.150">
    <property type="entry name" value="Vaccinia Virus protein VP39"/>
    <property type="match status" value="1"/>
</dbReference>
<evidence type="ECO:0000313" key="8">
    <source>
        <dbReference type="EMBL" id="OGW97401.1"/>
    </source>
</evidence>
<dbReference type="InterPro" id="IPR029063">
    <property type="entry name" value="SAM-dependent_MTases_sf"/>
</dbReference>
<dbReference type="AlphaFoldDB" id="A0A1G1KWZ0"/>
<organism evidence="8 9">
    <name type="scientific">Candidatus Danuiimicrobium aquiferis</name>
    <dbReference type="NCBI Taxonomy" id="1801832"/>
    <lineage>
        <taxon>Bacteria</taxon>
        <taxon>Pseudomonadati</taxon>
        <taxon>Candidatus Omnitrophota</taxon>
        <taxon>Candidatus Danuiimicrobium</taxon>
    </lineage>
</organism>
<dbReference type="GO" id="GO:0102559">
    <property type="term" value="F:peptide chain release factor N(5)-glutamine methyltransferase activity"/>
    <property type="evidence" value="ECO:0007669"/>
    <property type="project" value="UniProtKB-EC"/>
</dbReference>
<comment type="similarity">
    <text evidence="5">Belongs to the protein N5-glutamine methyltransferase family. PrmC subfamily.</text>
</comment>
<sequence>MKQKTILDYVRCGTDYLESHSVPEARQSAEALLSYVLEKPRWEIYLNGACEINSDASEQFEALLKKRAGRYPLQYLLKTVPFREVMIEVGEGCLIPRPETEILVGKACEKLKKMPGKTAVLDVGTGSGNIAISLAKECSNVSVIATDISMEALRYAKENALINGVRDRIQFIQTDLWQGIEGIRFDMIVANPPYLGRAELNELQPELVFEPVIALDGGYDGIDYFQRIVYGATGFLKVGGCVLFEVGAGQADRVAIELKQNGFQGVEIDVDDTGIKRIVSGVLS</sequence>
<evidence type="ECO:0000256" key="5">
    <source>
        <dbReference type="HAMAP-Rule" id="MF_02126"/>
    </source>
</evidence>
<dbReference type="NCBIfam" id="TIGR00536">
    <property type="entry name" value="hemK_fam"/>
    <property type="match status" value="1"/>
</dbReference>
<dbReference type="CDD" id="cd02440">
    <property type="entry name" value="AdoMet_MTases"/>
    <property type="match status" value="1"/>
</dbReference>
<dbReference type="PANTHER" id="PTHR18895:SF74">
    <property type="entry name" value="MTRF1L RELEASE FACTOR GLUTAMINE METHYLTRANSFERASE"/>
    <property type="match status" value="1"/>
</dbReference>
<dbReference type="NCBIfam" id="TIGR03534">
    <property type="entry name" value="RF_mod_PrmC"/>
    <property type="match status" value="1"/>
</dbReference>
<name>A0A1G1KWZ0_9BACT</name>
<dbReference type="EC" id="2.1.1.297" evidence="5"/>
<feature type="binding site" evidence="5">
    <location>
        <begin position="124"/>
        <end position="128"/>
    </location>
    <ligand>
        <name>S-adenosyl-L-methionine</name>
        <dbReference type="ChEBI" id="CHEBI:59789"/>
    </ligand>
</feature>
<dbReference type="InterPro" id="IPR002052">
    <property type="entry name" value="DNA_methylase_N6_adenine_CS"/>
</dbReference>
<keyword evidence="2 5" id="KW-0808">Transferase</keyword>
<evidence type="ECO:0000259" key="6">
    <source>
        <dbReference type="Pfam" id="PF05175"/>
    </source>
</evidence>
<keyword evidence="1 5" id="KW-0489">Methyltransferase</keyword>
<evidence type="ECO:0000256" key="4">
    <source>
        <dbReference type="ARBA" id="ARBA00048391"/>
    </source>
</evidence>
<dbReference type="PANTHER" id="PTHR18895">
    <property type="entry name" value="HEMK METHYLTRANSFERASE"/>
    <property type="match status" value="1"/>
</dbReference>
<proteinExistence type="inferred from homology"/>
<keyword evidence="3 5" id="KW-0949">S-adenosyl-L-methionine</keyword>
<comment type="caution">
    <text evidence="5">Lacks conserved residue(s) required for the propagation of feature annotation.</text>
</comment>
<evidence type="ECO:0000256" key="2">
    <source>
        <dbReference type="ARBA" id="ARBA00022679"/>
    </source>
</evidence>
<dbReference type="PROSITE" id="PS00092">
    <property type="entry name" value="N6_MTASE"/>
    <property type="match status" value="1"/>
</dbReference>
<comment type="catalytic activity">
    <reaction evidence="4 5">
        <text>L-glutaminyl-[peptide chain release factor] + S-adenosyl-L-methionine = N(5)-methyl-L-glutaminyl-[peptide chain release factor] + S-adenosyl-L-homocysteine + H(+)</text>
        <dbReference type="Rhea" id="RHEA:42896"/>
        <dbReference type="Rhea" id="RHEA-COMP:10271"/>
        <dbReference type="Rhea" id="RHEA-COMP:10272"/>
        <dbReference type="ChEBI" id="CHEBI:15378"/>
        <dbReference type="ChEBI" id="CHEBI:30011"/>
        <dbReference type="ChEBI" id="CHEBI:57856"/>
        <dbReference type="ChEBI" id="CHEBI:59789"/>
        <dbReference type="ChEBI" id="CHEBI:61891"/>
        <dbReference type="EC" id="2.1.1.297"/>
    </reaction>
</comment>
<feature type="domain" description="Release factor glutamine methyltransferase N-terminal" evidence="7">
    <location>
        <begin position="10"/>
        <end position="77"/>
    </location>
</feature>
<comment type="function">
    <text evidence="5">Methylates the class 1 translation termination release factors RF1/PrfA and RF2/PrfB on the glutamine residue of the universally conserved GGQ motif.</text>
</comment>
<evidence type="ECO:0000313" key="9">
    <source>
        <dbReference type="Proteomes" id="UP000178187"/>
    </source>
</evidence>
<dbReference type="InterPro" id="IPR019874">
    <property type="entry name" value="RF_methyltr_PrmC"/>
</dbReference>
<dbReference type="Pfam" id="PF05175">
    <property type="entry name" value="MTS"/>
    <property type="match status" value="1"/>
</dbReference>
<feature type="domain" description="Methyltransferase small" evidence="6">
    <location>
        <begin position="111"/>
        <end position="195"/>
    </location>
</feature>
<protein>
    <recommendedName>
        <fullName evidence="5">Release factor glutamine methyltransferase</fullName>
        <shortName evidence="5">RF MTase</shortName>
        <ecNumber evidence="5">2.1.1.297</ecNumber>
    </recommendedName>
    <alternativeName>
        <fullName evidence="5">N5-glutamine methyltransferase PrmC</fullName>
    </alternativeName>
    <alternativeName>
        <fullName evidence="5">Protein-(glutamine-N5) MTase PrmC</fullName>
    </alternativeName>
    <alternativeName>
        <fullName evidence="5">Protein-glutamine N-methyltransferase PrmC</fullName>
    </alternativeName>
</protein>
<gene>
    <name evidence="5" type="primary">prmC</name>
    <name evidence="8" type="ORF">A3G33_09420</name>
</gene>
<dbReference type="InterPro" id="IPR007848">
    <property type="entry name" value="Small_mtfrase_dom"/>
</dbReference>
<comment type="caution">
    <text evidence="8">The sequence shown here is derived from an EMBL/GenBank/DDBJ whole genome shotgun (WGS) entry which is preliminary data.</text>
</comment>
<dbReference type="Proteomes" id="UP000178187">
    <property type="component" value="Unassembled WGS sequence"/>
</dbReference>
<feature type="binding site" evidence="5">
    <location>
        <begin position="191"/>
        <end position="194"/>
    </location>
    <ligand>
        <name>substrate</name>
    </ligand>
</feature>
<dbReference type="SUPFAM" id="SSF53335">
    <property type="entry name" value="S-adenosyl-L-methionine-dependent methyltransferases"/>
    <property type="match status" value="1"/>
</dbReference>
<dbReference type="Gene3D" id="1.10.8.10">
    <property type="entry name" value="DNA helicase RuvA subunit, C-terminal domain"/>
    <property type="match status" value="1"/>
</dbReference>
<dbReference type="GO" id="GO:0032259">
    <property type="term" value="P:methylation"/>
    <property type="evidence" value="ECO:0007669"/>
    <property type="project" value="UniProtKB-KW"/>
</dbReference>